<comment type="similarity">
    <text evidence="2">Belongs to the UPF0702 family.</text>
</comment>
<evidence type="ECO:0000256" key="3">
    <source>
        <dbReference type="ARBA" id="ARBA00022475"/>
    </source>
</evidence>
<keyword evidence="10" id="KW-1185">Reference proteome</keyword>
<evidence type="ECO:0000256" key="5">
    <source>
        <dbReference type="ARBA" id="ARBA00022989"/>
    </source>
</evidence>
<keyword evidence="5 7" id="KW-1133">Transmembrane helix</keyword>
<evidence type="ECO:0000256" key="1">
    <source>
        <dbReference type="ARBA" id="ARBA00004651"/>
    </source>
</evidence>
<dbReference type="InterPro" id="IPR007353">
    <property type="entry name" value="DUF421"/>
</dbReference>
<dbReference type="Gene3D" id="3.30.240.20">
    <property type="entry name" value="bsu07140 like domains"/>
    <property type="match status" value="1"/>
</dbReference>
<protein>
    <submittedName>
        <fullName evidence="9">DUF421 domain-containing protein</fullName>
    </submittedName>
</protein>
<evidence type="ECO:0000313" key="9">
    <source>
        <dbReference type="EMBL" id="MFJ1269598.1"/>
    </source>
</evidence>
<dbReference type="PANTHER" id="PTHR34582">
    <property type="entry name" value="UPF0702 TRANSMEMBRANE PROTEIN YCAP"/>
    <property type="match status" value="1"/>
</dbReference>
<keyword evidence="3" id="KW-1003">Cell membrane</keyword>
<name>A0ABW8DA60_9GAMM</name>
<evidence type="ECO:0000256" key="4">
    <source>
        <dbReference type="ARBA" id="ARBA00022692"/>
    </source>
</evidence>
<feature type="transmembrane region" description="Helical" evidence="7">
    <location>
        <begin position="44"/>
        <end position="61"/>
    </location>
</feature>
<feature type="transmembrane region" description="Helical" evidence="7">
    <location>
        <begin position="67"/>
        <end position="88"/>
    </location>
</feature>
<comment type="caution">
    <text evidence="9">The sequence shown here is derived from an EMBL/GenBank/DDBJ whole genome shotgun (WGS) entry which is preliminary data.</text>
</comment>
<evidence type="ECO:0000256" key="7">
    <source>
        <dbReference type="SAM" id="Phobius"/>
    </source>
</evidence>
<gene>
    <name evidence="9" type="ORF">ACD661_13610</name>
</gene>
<comment type="subcellular location">
    <subcellularLocation>
        <location evidence="1">Cell membrane</location>
        <topology evidence="1">Multi-pass membrane protein</topology>
    </subcellularLocation>
</comment>
<keyword evidence="4 7" id="KW-0812">Transmembrane</keyword>
<accession>A0ABW8DA60</accession>
<keyword evidence="6 7" id="KW-0472">Membrane</keyword>
<proteinExistence type="inferred from homology"/>
<organism evidence="9 10">
    <name type="scientific">Legionella lytica</name>
    <dbReference type="NCBI Taxonomy" id="96232"/>
    <lineage>
        <taxon>Bacteria</taxon>
        <taxon>Pseudomonadati</taxon>
        <taxon>Pseudomonadota</taxon>
        <taxon>Gammaproteobacteria</taxon>
        <taxon>Legionellales</taxon>
        <taxon>Legionellaceae</taxon>
        <taxon>Legionella</taxon>
    </lineage>
</organism>
<feature type="domain" description="YetF C-terminal" evidence="8">
    <location>
        <begin position="89"/>
        <end position="155"/>
    </location>
</feature>
<dbReference type="PANTHER" id="PTHR34582:SF6">
    <property type="entry name" value="UPF0702 TRANSMEMBRANE PROTEIN YCAP"/>
    <property type="match status" value="1"/>
</dbReference>
<reference evidence="9 10" key="1">
    <citation type="submission" date="2024-08" db="EMBL/GenBank/DDBJ databases">
        <title>Draft Genome Sequence of Legionella lytica strain DSB2004, Isolated From a Fire Sprinkler System.</title>
        <authorList>
            <person name="Everhart A.D."/>
            <person name="Kidane D.T."/>
            <person name="Farone A.L."/>
            <person name="Farone M.B."/>
        </authorList>
    </citation>
    <scope>NUCLEOTIDE SEQUENCE [LARGE SCALE GENOMIC DNA]</scope>
    <source>
        <strain evidence="9 10">DSB2004</strain>
    </source>
</reference>
<evidence type="ECO:0000256" key="6">
    <source>
        <dbReference type="ARBA" id="ARBA00023136"/>
    </source>
</evidence>
<dbReference type="InterPro" id="IPR023090">
    <property type="entry name" value="UPF0702_alpha/beta_dom_sf"/>
</dbReference>
<dbReference type="RefSeq" id="WP_400188413.1">
    <property type="nucleotide sequence ID" value="NZ_JBGORX010000007.1"/>
</dbReference>
<evidence type="ECO:0000313" key="10">
    <source>
        <dbReference type="Proteomes" id="UP001615550"/>
    </source>
</evidence>
<evidence type="ECO:0000256" key="2">
    <source>
        <dbReference type="ARBA" id="ARBA00006448"/>
    </source>
</evidence>
<dbReference type="EMBL" id="JBGORX010000007">
    <property type="protein sequence ID" value="MFJ1269598.1"/>
    <property type="molecule type" value="Genomic_DNA"/>
</dbReference>
<evidence type="ECO:0000259" key="8">
    <source>
        <dbReference type="Pfam" id="PF04239"/>
    </source>
</evidence>
<dbReference type="Proteomes" id="UP001615550">
    <property type="component" value="Unassembled WGS sequence"/>
</dbReference>
<sequence>MEQFLGWDKLLEYGLYTRGVIITLYAIVLFRTNSNAIYGEHSPLDFIIYIILGAILGEAIVNNIPLLPSMVVCLLIVIIHRFLAYLSYKNHKFGKYIKGQKIMIIKQGRYIEKNMRCCRLTANDVLQSLRIQHSMESIKSVKRATLERGGKISFIFN</sequence>
<feature type="transmembrane region" description="Helical" evidence="7">
    <location>
        <begin position="15"/>
        <end position="32"/>
    </location>
</feature>
<dbReference type="Pfam" id="PF04239">
    <property type="entry name" value="DUF421"/>
    <property type="match status" value="1"/>
</dbReference>